<dbReference type="Pfam" id="PF13785">
    <property type="entry name" value="DUF4178"/>
    <property type="match status" value="1"/>
</dbReference>
<dbReference type="EMBL" id="JAESVP010000004">
    <property type="protein sequence ID" value="MBL4928189.1"/>
    <property type="molecule type" value="Genomic_DNA"/>
</dbReference>
<organism evidence="2 3">
    <name type="scientific">Fuscibacter oryzae</name>
    <dbReference type="NCBI Taxonomy" id="2803939"/>
    <lineage>
        <taxon>Bacteria</taxon>
        <taxon>Pseudomonadati</taxon>
        <taxon>Pseudomonadota</taxon>
        <taxon>Alphaproteobacteria</taxon>
        <taxon>Rhodobacterales</taxon>
        <taxon>Paracoccaceae</taxon>
        <taxon>Fuscibacter</taxon>
    </lineage>
</organism>
<evidence type="ECO:0000259" key="1">
    <source>
        <dbReference type="Pfam" id="PF13785"/>
    </source>
</evidence>
<comment type="caution">
    <text evidence="2">The sequence shown here is derived from an EMBL/GenBank/DDBJ whole genome shotgun (WGS) entry which is preliminary data.</text>
</comment>
<dbReference type="AlphaFoldDB" id="A0A8J7MVC6"/>
<protein>
    <submittedName>
        <fullName evidence="2">DUF4178 domain-containing protein</fullName>
    </submittedName>
</protein>
<evidence type="ECO:0000313" key="2">
    <source>
        <dbReference type="EMBL" id="MBL4928189.1"/>
    </source>
</evidence>
<reference evidence="2" key="1">
    <citation type="submission" date="2021-01" db="EMBL/GenBank/DDBJ databases">
        <title>Genome seq and assembly of Tabrizicola sp. KVB23.</title>
        <authorList>
            <person name="Chhetri G."/>
        </authorList>
    </citation>
    <scope>NUCLEOTIDE SEQUENCE</scope>
    <source>
        <strain evidence="2">KVB23</strain>
    </source>
</reference>
<gene>
    <name evidence="2" type="ORF">JI744_08750</name>
</gene>
<sequence length="153" mass="16682">MHDTAQLIRLGQSVTIGGQTYFPRGQARFSYGRGEWDEFWAETQDGGVWISVDEGDVVIQRPLSATDAPKTAPAETLGAEVGADGRWFSVTEVEEAECVALAGSFPEILRVGDRYRFVNCTGNDGSLLSGESGPDSWTWFLGTWVDPFEVTVA</sequence>
<name>A0A8J7MVC6_9RHOB</name>
<proteinExistence type="predicted"/>
<feature type="domain" description="DUF4178" evidence="1">
    <location>
        <begin position="9"/>
        <end position="147"/>
    </location>
</feature>
<accession>A0A8J7MVC6</accession>
<dbReference type="Proteomes" id="UP000619033">
    <property type="component" value="Unassembled WGS sequence"/>
</dbReference>
<evidence type="ECO:0000313" key="3">
    <source>
        <dbReference type="Proteomes" id="UP000619033"/>
    </source>
</evidence>
<keyword evidence="3" id="KW-1185">Reference proteome</keyword>
<dbReference type="InterPro" id="IPR025235">
    <property type="entry name" value="DUF4178"/>
</dbReference>